<reference evidence="3" key="1">
    <citation type="journal article" date="2023" name="Mol. Phylogenet. Evol.">
        <title>Genome-scale phylogeny and comparative genomics of the fungal order Sordariales.</title>
        <authorList>
            <person name="Hensen N."/>
            <person name="Bonometti L."/>
            <person name="Westerberg I."/>
            <person name="Brannstrom I.O."/>
            <person name="Guillou S."/>
            <person name="Cros-Aarteil S."/>
            <person name="Calhoun S."/>
            <person name="Haridas S."/>
            <person name="Kuo A."/>
            <person name="Mondo S."/>
            <person name="Pangilinan J."/>
            <person name="Riley R."/>
            <person name="LaButti K."/>
            <person name="Andreopoulos B."/>
            <person name="Lipzen A."/>
            <person name="Chen C."/>
            <person name="Yan M."/>
            <person name="Daum C."/>
            <person name="Ng V."/>
            <person name="Clum A."/>
            <person name="Steindorff A."/>
            <person name="Ohm R.A."/>
            <person name="Martin F."/>
            <person name="Silar P."/>
            <person name="Natvig D.O."/>
            <person name="Lalanne C."/>
            <person name="Gautier V."/>
            <person name="Ament-Velasquez S.L."/>
            <person name="Kruys A."/>
            <person name="Hutchinson M.I."/>
            <person name="Powell A.J."/>
            <person name="Barry K."/>
            <person name="Miller A.N."/>
            <person name="Grigoriev I.V."/>
            <person name="Debuchy R."/>
            <person name="Gladieux P."/>
            <person name="Hiltunen Thoren M."/>
            <person name="Johannesson H."/>
        </authorList>
    </citation>
    <scope>NUCLEOTIDE SEQUENCE</scope>
    <source>
        <strain evidence="3">CBS 955.72</strain>
    </source>
</reference>
<keyword evidence="4" id="KW-1185">Reference proteome</keyword>
<keyword evidence="1" id="KW-0175">Coiled coil</keyword>
<evidence type="ECO:0000256" key="2">
    <source>
        <dbReference type="SAM" id="MobiDB-lite"/>
    </source>
</evidence>
<comment type="caution">
    <text evidence="3">The sequence shown here is derived from an EMBL/GenBank/DDBJ whole genome shotgun (WGS) entry which is preliminary data.</text>
</comment>
<reference evidence="3" key="2">
    <citation type="submission" date="2023-06" db="EMBL/GenBank/DDBJ databases">
        <authorList>
            <consortium name="Lawrence Berkeley National Laboratory"/>
            <person name="Haridas S."/>
            <person name="Hensen N."/>
            <person name="Bonometti L."/>
            <person name="Westerberg I."/>
            <person name="Brannstrom I.O."/>
            <person name="Guillou S."/>
            <person name="Cros-Aarteil S."/>
            <person name="Calhoun S."/>
            <person name="Kuo A."/>
            <person name="Mondo S."/>
            <person name="Pangilinan J."/>
            <person name="Riley R."/>
            <person name="Labutti K."/>
            <person name="Andreopoulos B."/>
            <person name="Lipzen A."/>
            <person name="Chen C."/>
            <person name="Yanf M."/>
            <person name="Daum C."/>
            <person name="Ng V."/>
            <person name="Clum A."/>
            <person name="Steindorff A."/>
            <person name="Ohm R."/>
            <person name="Martin F."/>
            <person name="Silar P."/>
            <person name="Natvig D."/>
            <person name="Lalanne C."/>
            <person name="Gautier V."/>
            <person name="Ament-Velasquez S.L."/>
            <person name="Kruys A."/>
            <person name="Hutchinson M.I."/>
            <person name="Powell A.J."/>
            <person name="Barry K."/>
            <person name="Miller A.N."/>
            <person name="Grigoriev I.V."/>
            <person name="Debuchy R."/>
            <person name="Gladieux P."/>
            <person name="Thoren M.H."/>
            <person name="Johannesson H."/>
        </authorList>
    </citation>
    <scope>NUCLEOTIDE SEQUENCE</scope>
    <source>
        <strain evidence="3">CBS 955.72</strain>
    </source>
</reference>
<feature type="compositionally biased region" description="Basic and acidic residues" evidence="2">
    <location>
        <begin position="172"/>
        <end position="189"/>
    </location>
</feature>
<accession>A0AAJ0MII3</accession>
<gene>
    <name evidence="3" type="ORF">B0T25DRAFT_565001</name>
</gene>
<proteinExistence type="predicted"/>
<feature type="coiled-coil region" evidence="1">
    <location>
        <begin position="110"/>
        <end position="144"/>
    </location>
</feature>
<protein>
    <submittedName>
        <fullName evidence="3">Uncharacterized protein</fullName>
    </submittedName>
</protein>
<evidence type="ECO:0000313" key="4">
    <source>
        <dbReference type="Proteomes" id="UP001275084"/>
    </source>
</evidence>
<dbReference type="AlphaFoldDB" id="A0AAJ0MII3"/>
<evidence type="ECO:0000313" key="3">
    <source>
        <dbReference type="EMBL" id="KAK3360052.1"/>
    </source>
</evidence>
<feature type="region of interest" description="Disordered" evidence="2">
    <location>
        <begin position="48"/>
        <end position="101"/>
    </location>
</feature>
<evidence type="ECO:0000256" key="1">
    <source>
        <dbReference type="SAM" id="Coils"/>
    </source>
</evidence>
<feature type="region of interest" description="Disordered" evidence="2">
    <location>
        <begin position="1"/>
        <end position="32"/>
    </location>
</feature>
<feature type="region of interest" description="Disordered" evidence="2">
    <location>
        <begin position="146"/>
        <end position="205"/>
    </location>
</feature>
<feature type="compositionally biased region" description="Low complexity" evidence="2">
    <location>
        <begin position="53"/>
        <end position="69"/>
    </location>
</feature>
<dbReference type="Proteomes" id="UP001275084">
    <property type="component" value="Unassembled WGS sequence"/>
</dbReference>
<dbReference type="EMBL" id="JAUIQD010000002">
    <property type="protein sequence ID" value="KAK3360052.1"/>
    <property type="molecule type" value="Genomic_DNA"/>
</dbReference>
<name>A0AAJ0MII3_9PEZI</name>
<organism evidence="3 4">
    <name type="scientific">Lasiosphaeria hispida</name>
    <dbReference type="NCBI Taxonomy" id="260671"/>
    <lineage>
        <taxon>Eukaryota</taxon>
        <taxon>Fungi</taxon>
        <taxon>Dikarya</taxon>
        <taxon>Ascomycota</taxon>
        <taxon>Pezizomycotina</taxon>
        <taxon>Sordariomycetes</taxon>
        <taxon>Sordariomycetidae</taxon>
        <taxon>Sordariales</taxon>
        <taxon>Lasiosphaeriaceae</taxon>
        <taxon>Lasiosphaeria</taxon>
    </lineage>
</organism>
<sequence length="205" mass="22521">MTDQQSGFADYGQPATEESSIETDNSENPLLNSFVDKWSARLASLNDPQTNGVAVNSHSVAHGHASGSGEDTNQQSGRVGSGPGDGSYWWSEDSEDRKRTAEHEYHCGVANELLAEHDRLDVERQRLEAERDRQIAKSARLQAMGIQQSGWAEDTESVRGAAYDDPGFYEVPLRESDDSSQGDDGRMSDGETSESNFGDDEREDE</sequence>